<protein>
    <submittedName>
        <fullName evidence="1">Lytic transglycosylase</fullName>
    </submittedName>
</protein>
<evidence type="ECO:0000313" key="1">
    <source>
        <dbReference type="EMBL" id="PZT64876.1"/>
    </source>
</evidence>
<accession>A0A2W6Q4F0</accession>
<evidence type="ECO:0000313" key="2">
    <source>
        <dbReference type="Proteomes" id="UP000249482"/>
    </source>
</evidence>
<dbReference type="Proteomes" id="UP000249482">
    <property type="component" value="Unassembled WGS sequence"/>
</dbReference>
<reference evidence="1 2" key="1">
    <citation type="submission" date="2018-06" db="EMBL/GenBank/DDBJ databases">
        <title>Draft genome sequence of mcr-1-harboring Escherichia coli isolated from wound infection of a hospitalized patient, in Bolivia.</title>
        <authorList>
            <person name="Munoz M.E."/>
            <person name="Moura Q."/>
            <person name="Ventura P.R.M."/>
            <person name="Bustos L.R."/>
            <person name="Ovando B.G."/>
            <person name="Terrazas D.I.V."/>
            <person name="Yarhui N.B."/>
            <person name="Cerdeira L."/>
            <person name="Lincopan N."/>
        </authorList>
    </citation>
    <scope>NUCLEOTIDE SEQUENCE [LARGE SCALE GENOMIC DNA]</scope>
    <source>
        <strain evidence="1 2">EcMLT</strain>
    </source>
</reference>
<organism evidence="1 2">
    <name type="scientific">Escherichia coli</name>
    <dbReference type="NCBI Taxonomy" id="562"/>
    <lineage>
        <taxon>Bacteria</taxon>
        <taxon>Pseudomonadati</taxon>
        <taxon>Pseudomonadota</taxon>
        <taxon>Gammaproteobacteria</taxon>
        <taxon>Enterobacterales</taxon>
        <taxon>Enterobacteriaceae</taxon>
        <taxon>Escherichia</taxon>
    </lineage>
</organism>
<name>A0A2W6Q4F0_ECOLX</name>
<proteinExistence type="predicted"/>
<dbReference type="EMBL" id="QKWZ01000566">
    <property type="protein sequence ID" value="PZT64876.1"/>
    <property type="molecule type" value="Genomic_DNA"/>
</dbReference>
<sequence length="38" mass="4454">MVLLVVRTTNLLSLFVEWVKLFTDKVTRGGKMKKWMLA</sequence>
<gene>
    <name evidence="1" type="ORF">DNQ45_20045</name>
</gene>
<comment type="caution">
    <text evidence="1">The sequence shown here is derived from an EMBL/GenBank/DDBJ whole genome shotgun (WGS) entry which is preliminary data.</text>
</comment>
<feature type="non-terminal residue" evidence="1">
    <location>
        <position position="38"/>
    </location>
</feature>
<dbReference type="AlphaFoldDB" id="A0A2W6Q4F0"/>